<dbReference type="AlphaFoldDB" id="A0A833TW12"/>
<evidence type="ECO:0000313" key="2">
    <source>
        <dbReference type="Proteomes" id="UP000490535"/>
    </source>
</evidence>
<gene>
    <name evidence="1" type="ORF">GAK29_03218</name>
</gene>
<dbReference type="EMBL" id="WNDP01000095">
    <property type="protein sequence ID" value="KAF1022230.1"/>
    <property type="molecule type" value="Genomic_DNA"/>
</dbReference>
<accession>A0A833TW12</accession>
<protein>
    <submittedName>
        <fullName evidence="1">Uncharacterized protein</fullName>
    </submittedName>
</protein>
<dbReference type="Proteomes" id="UP000490535">
    <property type="component" value="Unassembled WGS sequence"/>
</dbReference>
<name>A0A833TW12_ACIBZ</name>
<dbReference type="Pfam" id="PF20375">
    <property type="entry name" value="DUF6670"/>
    <property type="match status" value="1"/>
</dbReference>
<sequence>MRLFQDFLDQSKQLNQAQTPTELCYHPPKDKYKIAHQKLVLANLPAPLHYLNFYSLIGQPNNAVFCNQNEISTTALDTATVLVSTSAHMVGQLNAYSIQYDCQFQVDDQSKVKFEFGQKEQVFGKIPNFVMRRWDSELSFDLKITTLPLVSHFIHLKFGFAENWSLVAHCEGCIQYKDQKYDVQQYSAFEYMRMVNFPYLPYALYTYQLIQLNDELQIICVYSCDQMNNTLHSRIYMRNIQTLEAKMFDRQVVFNIQRVFPKVKTVNQQEMYLPREFEWQYQDEKISISIQAQSRGDYKFGLAAGYVGSFSYQLQINEQSYQGESGYCEYIDCRPLKWQEIDKENKLSSKSSQPALIMLKK</sequence>
<reference evidence="2" key="1">
    <citation type="journal article" date="2020" name="MBio">
        <title>Horizontal gene transfer to a defensive symbiont with a reduced genome amongst a multipartite beetle microbiome.</title>
        <authorList>
            <person name="Waterworth S.C."/>
            <person name="Florez L.V."/>
            <person name="Rees E.R."/>
            <person name="Hertweck C."/>
            <person name="Kaltenpoth M."/>
            <person name="Kwan J.C."/>
        </authorList>
    </citation>
    <scope>NUCLEOTIDE SEQUENCE [LARGE SCALE GENOMIC DNA]</scope>
</reference>
<organism evidence="1 2">
    <name type="scientific">Acinetobacter bereziniae</name>
    <name type="common">Acinetobacter genomosp. 10</name>
    <dbReference type="NCBI Taxonomy" id="106648"/>
    <lineage>
        <taxon>Bacteria</taxon>
        <taxon>Pseudomonadati</taxon>
        <taxon>Pseudomonadota</taxon>
        <taxon>Gammaproteobacteria</taxon>
        <taxon>Moraxellales</taxon>
        <taxon>Moraxellaceae</taxon>
        <taxon>Acinetobacter</taxon>
    </lineage>
</organism>
<dbReference type="InterPro" id="IPR046611">
    <property type="entry name" value="DUF6670"/>
</dbReference>
<comment type="caution">
    <text evidence="1">The sequence shown here is derived from an EMBL/GenBank/DDBJ whole genome shotgun (WGS) entry which is preliminary data.</text>
</comment>
<evidence type="ECO:0000313" key="1">
    <source>
        <dbReference type="EMBL" id="KAF1022230.1"/>
    </source>
</evidence>
<proteinExistence type="predicted"/>